<dbReference type="EMBL" id="JAPFFI010000014">
    <property type="protein sequence ID" value="KAJ6365927.1"/>
    <property type="molecule type" value="Genomic_DNA"/>
</dbReference>
<dbReference type="InterPro" id="IPR014012">
    <property type="entry name" value="HSA_dom"/>
</dbReference>
<proteinExistence type="predicted"/>
<protein>
    <recommendedName>
        <fullName evidence="1">HSA domain-containing protein</fullName>
    </recommendedName>
</protein>
<dbReference type="PANTHER" id="PTHR46774">
    <property type="entry name" value="CHROMATIN MODIFICATION-RELATED PROTEIN EAF1 A-RELATED"/>
    <property type="match status" value="1"/>
</dbReference>
<keyword evidence="3" id="KW-1185">Reference proteome</keyword>
<sequence>MVPIPTGKTFTPVVTAALLIRLFKSFPTLCCQRKKSSAALDPQSCSKTHSKLVDKAHEDSVLEEARIIEAKRKRIAELSGGTVPSEIHRKSHWDFVLEEMAWLANDFAQV</sequence>
<reference evidence="2" key="1">
    <citation type="submission" date="2022-10" db="EMBL/GenBank/DDBJ databases">
        <authorList>
            <person name="Hyden B.L."/>
            <person name="Feng K."/>
            <person name="Yates T."/>
            <person name="Jawdy S."/>
            <person name="Smart L.B."/>
            <person name="Muchero W."/>
        </authorList>
    </citation>
    <scope>NUCLEOTIDE SEQUENCE</scope>
    <source>
        <tissue evidence="2">Shoot tip</tissue>
    </source>
</reference>
<dbReference type="Pfam" id="PF07529">
    <property type="entry name" value="HSA"/>
    <property type="match status" value="1"/>
</dbReference>
<name>A0ABQ9AWH0_9ROSI</name>
<dbReference type="PANTHER" id="PTHR46774:SF3">
    <property type="entry name" value="CHROMATIN MODIFICATION-RELATED PROTEIN EAF1 A-RELATED"/>
    <property type="match status" value="1"/>
</dbReference>
<gene>
    <name evidence="2" type="ORF">OIU77_002483</name>
</gene>
<accession>A0ABQ9AWH0</accession>
<dbReference type="Proteomes" id="UP001141253">
    <property type="component" value="Chromosome 7"/>
</dbReference>
<feature type="domain" description="HSA" evidence="1">
    <location>
        <begin position="89"/>
        <end position="109"/>
    </location>
</feature>
<reference evidence="2" key="2">
    <citation type="journal article" date="2023" name="Int. J. Mol. Sci.">
        <title>De Novo Assembly and Annotation of 11 Diverse Shrub Willow (Salix) Genomes Reveals Novel Gene Organization in Sex-Linked Regions.</title>
        <authorList>
            <person name="Hyden B."/>
            <person name="Feng K."/>
            <person name="Yates T.B."/>
            <person name="Jawdy S."/>
            <person name="Cereghino C."/>
            <person name="Smart L.B."/>
            <person name="Muchero W."/>
        </authorList>
    </citation>
    <scope>NUCLEOTIDE SEQUENCE</scope>
    <source>
        <tissue evidence="2">Shoot tip</tissue>
    </source>
</reference>
<evidence type="ECO:0000313" key="2">
    <source>
        <dbReference type="EMBL" id="KAJ6365927.1"/>
    </source>
</evidence>
<evidence type="ECO:0000259" key="1">
    <source>
        <dbReference type="Pfam" id="PF07529"/>
    </source>
</evidence>
<evidence type="ECO:0000313" key="3">
    <source>
        <dbReference type="Proteomes" id="UP001141253"/>
    </source>
</evidence>
<organism evidence="2 3">
    <name type="scientific">Salix suchowensis</name>
    <dbReference type="NCBI Taxonomy" id="1278906"/>
    <lineage>
        <taxon>Eukaryota</taxon>
        <taxon>Viridiplantae</taxon>
        <taxon>Streptophyta</taxon>
        <taxon>Embryophyta</taxon>
        <taxon>Tracheophyta</taxon>
        <taxon>Spermatophyta</taxon>
        <taxon>Magnoliopsida</taxon>
        <taxon>eudicotyledons</taxon>
        <taxon>Gunneridae</taxon>
        <taxon>Pentapetalae</taxon>
        <taxon>rosids</taxon>
        <taxon>fabids</taxon>
        <taxon>Malpighiales</taxon>
        <taxon>Salicaceae</taxon>
        <taxon>Saliceae</taxon>
        <taxon>Salix</taxon>
    </lineage>
</organism>
<comment type="caution">
    <text evidence="2">The sequence shown here is derived from an EMBL/GenBank/DDBJ whole genome shotgun (WGS) entry which is preliminary data.</text>
</comment>
<dbReference type="InterPro" id="IPR044798">
    <property type="entry name" value="EAF1A/B"/>
</dbReference>